<dbReference type="Proteomes" id="UP001165652">
    <property type="component" value="Unassembled WGS sequence"/>
</dbReference>
<proteinExistence type="predicted"/>
<keyword evidence="2" id="KW-0378">Hydrolase</keyword>
<feature type="short sequence motif" description="GXSXG" evidence="2">
    <location>
        <begin position="46"/>
        <end position="50"/>
    </location>
</feature>
<feature type="short sequence motif" description="GXGXXG" evidence="2">
    <location>
        <begin position="13"/>
        <end position="18"/>
    </location>
</feature>
<protein>
    <submittedName>
        <fullName evidence="5">Patatin-like phospholipase family protein</fullName>
    </submittedName>
</protein>
<dbReference type="PANTHER" id="PTHR46394:SF1">
    <property type="entry name" value="PNPLA DOMAIN-CONTAINING PROTEIN"/>
    <property type="match status" value="1"/>
</dbReference>
<keyword evidence="3" id="KW-0472">Membrane</keyword>
<keyword evidence="2" id="KW-0442">Lipid degradation</keyword>
<keyword evidence="6" id="KW-1185">Reference proteome</keyword>
<reference evidence="5" key="2">
    <citation type="submission" date="2023-02" db="EMBL/GenBank/DDBJ databases">
        <authorList>
            <person name="Rayyan A."/>
            <person name="Meyer T."/>
            <person name="Kyndt J.A."/>
        </authorList>
    </citation>
    <scope>NUCLEOTIDE SEQUENCE</scope>
    <source>
        <strain evidence="5">DSM 9987</strain>
    </source>
</reference>
<evidence type="ECO:0000256" key="3">
    <source>
        <dbReference type="SAM" id="Phobius"/>
    </source>
</evidence>
<evidence type="ECO:0000313" key="6">
    <source>
        <dbReference type="Proteomes" id="UP001165652"/>
    </source>
</evidence>
<dbReference type="Gene3D" id="3.40.1090.10">
    <property type="entry name" value="Cytosolic phospholipase A2 catalytic domain"/>
    <property type="match status" value="2"/>
</dbReference>
<feature type="domain" description="PNPLA" evidence="4">
    <location>
        <begin position="9"/>
        <end position="273"/>
    </location>
</feature>
<feature type="short sequence motif" description="DGA/G" evidence="2">
    <location>
        <begin position="260"/>
        <end position="262"/>
    </location>
</feature>
<keyword evidence="1 2" id="KW-0443">Lipid metabolism</keyword>
<evidence type="ECO:0000256" key="2">
    <source>
        <dbReference type="PROSITE-ProRule" id="PRU01161"/>
    </source>
</evidence>
<dbReference type="PROSITE" id="PS51635">
    <property type="entry name" value="PNPLA"/>
    <property type="match status" value="1"/>
</dbReference>
<evidence type="ECO:0000259" key="4">
    <source>
        <dbReference type="PROSITE" id="PS51635"/>
    </source>
</evidence>
<sequence length="579" mass="61251">MANALRLLVAFEGGGAKGIAHVGALKALEEALASAEPGSRVVGVAGTSAGAIVAALAAAGFRADDLIDPVRRTTCLGSTRPGAALAGRLFGRAGWRAISAFRRTVDGLGAWLSWHRRPVVLALLGLVALSVVAAFGLPVALLAYLVASLAGLALLLWAGRRLLGGLASLDTFRDGLGTLLAEKVGPADGVVRFRDFGDATGRPTLKIVATDISTRQRHVFSPETTPAAVVADAVAASACLPLVFAPRTVSGDAAGCLYVDGGFVSNLPVWLFDVERTLDPDAITIAVGIEDKAAGEPPPTRYTWLPSLARTAIFGRNFLNTRGVGRLRPVVLPAPIGVLDFDVDEDRTFDLVQIGAETARVRIRTDLFDIPRIYRQACEAVRTLFLGILDELPPALMAPVAGPRHVRVAVALPEQTVHATGIDGEPRYLRLQHSAGYDGFADDGLTLPIEGSIMGAVWGSRTGASQLMLTKVRRNGAVHDVVSRKYSLPGPQNRARRSLVWRDLAWVLAVPMSYDENGTVKNLVISIDGNDVVMVAGAGGPETPTEDPLEIDPGLESIMTGLAAETRAIFHRALRELER</sequence>
<dbReference type="InterPro" id="IPR052580">
    <property type="entry name" value="Lipid_Hydrolase"/>
</dbReference>
<keyword evidence="3" id="KW-1133">Transmembrane helix</keyword>
<dbReference type="InterPro" id="IPR016035">
    <property type="entry name" value="Acyl_Trfase/lysoPLipase"/>
</dbReference>
<keyword evidence="3" id="KW-0812">Transmembrane</keyword>
<organism evidence="5 6">
    <name type="scientific">Rhodoplanes tepidamans</name>
    <name type="common">Rhodoplanes cryptolactis</name>
    <dbReference type="NCBI Taxonomy" id="200616"/>
    <lineage>
        <taxon>Bacteria</taxon>
        <taxon>Pseudomonadati</taxon>
        <taxon>Pseudomonadota</taxon>
        <taxon>Alphaproteobacteria</taxon>
        <taxon>Hyphomicrobiales</taxon>
        <taxon>Nitrobacteraceae</taxon>
        <taxon>Rhodoplanes</taxon>
    </lineage>
</organism>
<reference evidence="5" key="1">
    <citation type="journal article" date="2023" name="Microbiol Resour">
        <title>Genome Sequences of Rhodoplanes serenus and Two Thermotolerant Strains, Rhodoplanes tepidamans and 'Rhodoplanes cryptolactis,' Further Refine the Genus.</title>
        <authorList>
            <person name="Rayyan A.A."/>
            <person name="Kyndt J.A."/>
        </authorList>
    </citation>
    <scope>NUCLEOTIDE SEQUENCE</scope>
    <source>
        <strain evidence="5">DSM 9987</strain>
    </source>
</reference>
<dbReference type="EMBL" id="JAQQLI010000004">
    <property type="protein sequence ID" value="MDC7784851.1"/>
    <property type="molecule type" value="Genomic_DNA"/>
</dbReference>
<accession>A0ABT5J642</accession>
<feature type="active site" description="Nucleophile" evidence="2">
    <location>
        <position position="48"/>
    </location>
</feature>
<name>A0ABT5J642_RHOTP</name>
<dbReference type="SUPFAM" id="SSF52151">
    <property type="entry name" value="FabD/lysophospholipase-like"/>
    <property type="match status" value="1"/>
</dbReference>
<comment type="caution">
    <text evidence="5">The sequence shown here is derived from an EMBL/GenBank/DDBJ whole genome shotgun (WGS) entry which is preliminary data.</text>
</comment>
<dbReference type="RefSeq" id="WP_272775702.1">
    <property type="nucleotide sequence ID" value="NZ_JAQQLI010000004.1"/>
</dbReference>
<evidence type="ECO:0000256" key="1">
    <source>
        <dbReference type="ARBA" id="ARBA00023098"/>
    </source>
</evidence>
<gene>
    <name evidence="5" type="ORF">PQJ73_04075</name>
</gene>
<dbReference type="PANTHER" id="PTHR46394">
    <property type="entry name" value="ANNEXIN"/>
    <property type="match status" value="1"/>
</dbReference>
<feature type="transmembrane region" description="Helical" evidence="3">
    <location>
        <begin position="118"/>
        <end position="135"/>
    </location>
</feature>
<dbReference type="Pfam" id="PF01734">
    <property type="entry name" value="Patatin"/>
    <property type="match status" value="1"/>
</dbReference>
<dbReference type="InterPro" id="IPR002641">
    <property type="entry name" value="PNPLA_dom"/>
</dbReference>
<evidence type="ECO:0000313" key="5">
    <source>
        <dbReference type="EMBL" id="MDC7784851.1"/>
    </source>
</evidence>
<feature type="active site" description="Proton acceptor" evidence="2">
    <location>
        <position position="260"/>
    </location>
</feature>